<keyword evidence="2" id="KW-1185">Reference proteome</keyword>
<evidence type="ECO:0000313" key="1">
    <source>
        <dbReference type="EMBL" id="KIK79332.1"/>
    </source>
</evidence>
<dbReference type="HOGENOM" id="CLU_2574553_0_0_1"/>
<evidence type="ECO:0000313" key="2">
    <source>
        <dbReference type="Proteomes" id="UP000054538"/>
    </source>
</evidence>
<reference evidence="1 2" key="1">
    <citation type="submission" date="2014-04" db="EMBL/GenBank/DDBJ databases">
        <authorList>
            <consortium name="DOE Joint Genome Institute"/>
            <person name="Kuo A."/>
            <person name="Kohler A."/>
            <person name="Jargeat P."/>
            <person name="Nagy L.G."/>
            <person name="Floudas D."/>
            <person name="Copeland A."/>
            <person name="Barry K.W."/>
            <person name="Cichocki N."/>
            <person name="Veneault-Fourrey C."/>
            <person name="LaButti K."/>
            <person name="Lindquist E.A."/>
            <person name="Lipzen A."/>
            <person name="Lundell T."/>
            <person name="Morin E."/>
            <person name="Murat C."/>
            <person name="Sun H."/>
            <person name="Tunlid A."/>
            <person name="Henrissat B."/>
            <person name="Grigoriev I.V."/>
            <person name="Hibbett D.S."/>
            <person name="Martin F."/>
            <person name="Nordberg H.P."/>
            <person name="Cantor M.N."/>
            <person name="Hua S.X."/>
        </authorList>
    </citation>
    <scope>NUCLEOTIDE SEQUENCE [LARGE SCALE GENOMIC DNA]</scope>
    <source>
        <strain evidence="1 2">Ve08.2h10</strain>
    </source>
</reference>
<dbReference type="AlphaFoldDB" id="A0A0D0C8U3"/>
<dbReference type="Proteomes" id="UP000054538">
    <property type="component" value="Unassembled WGS sequence"/>
</dbReference>
<proteinExistence type="predicted"/>
<protein>
    <submittedName>
        <fullName evidence="1">Unplaced genomic scaffold scaffold_1485, whole genome shotgun sequence</fullName>
    </submittedName>
</protein>
<gene>
    <name evidence="1" type="ORF">PAXRUDRAFT_834165</name>
</gene>
<organism evidence="1 2">
    <name type="scientific">Paxillus rubicundulus Ve08.2h10</name>
    <dbReference type="NCBI Taxonomy" id="930991"/>
    <lineage>
        <taxon>Eukaryota</taxon>
        <taxon>Fungi</taxon>
        <taxon>Dikarya</taxon>
        <taxon>Basidiomycota</taxon>
        <taxon>Agaricomycotina</taxon>
        <taxon>Agaricomycetes</taxon>
        <taxon>Agaricomycetidae</taxon>
        <taxon>Boletales</taxon>
        <taxon>Paxilineae</taxon>
        <taxon>Paxillaceae</taxon>
        <taxon>Paxillus</taxon>
    </lineage>
</organism>
<dbReference type="EMBL" id="KN826307">
    <property type="protein sequence ID" value="KIK79332.1"/>
    <property type="molecule type" value="Genomic_DNA"/>
</dbReference>
<accession>A0A0D0C8U3</accession>
<reference evidence="2" key="2">
    <citation type="submission" date="2015-01" db="EMBL/GenBank/DDBJ databases">
        <title>Evolutionary Origins and Diversification of the Mycorrhizal Mutualists.</title>
        <authorList>
            <consortium name="DOE Joint Genome Institute"/>
            <consortium name="Mycorrhizal Genomics Consortium"/>
            <person name="Kohler A."/>
            <person name="Kuo A."/>
            <person name="Nagy L.G."/>
            <person name="Floudas D."/>
            <person name="Copeland A."/>
            <person name="Barry K.W."/>
            <person name="Cichocki N."/>
            <person name="Veneault-Fourrey C."/>
            <person name="LaButti K."/>
            <person name="Lindquist E.A."/>
            <person name="Lipzen A."/>
            <person name="Lundell T."/>
            <person name="Morin E."/>
            <person name="Murat C."/>
            <person name="Riley R."/>
            <person name="Ohm R."/>
            <person name="Sun H."/>
            <person name="Tunlid A."/>
            <person name="Henrissat B."/>
            <person name="Grigoriev I.V."/>
            <person name="Hibbett D.S."/>
            <person name="Martin F."/>
        </authorList>
    </citation>
    <scope>NUCLEOTIDE SEQUENCE [LARGE SCALE GENOMIC DNA]</scope>
    <source>
        <strain evidence="2">Ve08.2h10</strain>
    </source>
</reference>
<sequence>MLRRSLLVDGGRVRVELEYCCRGIRTFTTGCLGFLVDSPDMAYTGQAFRSSFRHGVSQGELFAYTIHVFSKDNALSARPAS</sequence>
<name>A0A0D0C8U3_9AGAM</name>